<dbReference type="AlphaFoldDB" id="A0A841PFC5"/>
<dbReference type="Proteomes" id="UP000556329">
    <property type="component" value="Unassembled WGS sequence"/>
</dbReference>
<evidence type="ECO:0000313" key="1">
    <source>
        <dbReference type="EMBL" id="MBB6413856.1"/>
    </source>
</evidence>
<name>A0A841PFC5_9HYPH</name>
<accession>A0A841PFC5</accession>
<dbReference type="InterPro" id="IPR039261">
    <property type="entry name" value="FNR_nucleotide-bd"/>
</dbReference>
<proteinExistence type="predicted"/>
<gene>
    <name evidence="1" type="ORF">HNQ71_006565</name>
</gene>
<comment type="caution">
    <text evidence="1">The sequence shown here is derived from an EMBL/GenBank/DDBJ whole genome shotgun (WGS) entry which is preliminary data.</text>
</comment>
<dbReference type="RefSeq" id="WP_246462231.1">
    <property type="nucleotide sequence ID" value="NZ_JACHEF010000010.1"/>
</dbReference>
<dbReference type="EMBL" id="JACHEF010000010">
    <property type="protein sequence ID" value="MBB6413856.1"/>
    <property type="molecule type" value="Genomic_DNA"/>
</dbReference>
<organism evidence="1 2">
    <name type="scientific">Mesorhizobium sangaii</name>
    <dbReference type="NCBI Taxonomy" id="505389"/>
    <lineage>
        <taxon>Bacteria</taxon>
        <taxon>Pseudomonadati</taxon>
        <taxon>Pseudomonadota</taxon>
        <taxon>Alphaproteobacteria</taxon>
        <taxon>Hyphomicrobiales</taxon>
        <taxon>Phyllobacteriaceae</taxon>
        <taxon>Mesorhizobium</taxon>
    </lineage>
</organism>
<dbReference type="Gene3D" id="3.40.50.80">
    <property type="entry name" value="Nucleotide-binding domain of ferredoxin-NADP reductase (FNR) module"/>
    <property type="match status" value="1"/>
</dbReference>
<protein>
    <submittedName>
        <fullName evidence="1">Ferredoxin-NADP reductase</fullName>
    </submittedName>
</protein>
<sequence>MSVIERELDCNTVWLHFDDEPETREDLESLLSTRSSDAQLYYCGPPGFMAAVDRATAHWPERTVHFGFSAAGTRRCATRTFHDHPS</sequence>
<evidence type="ECO:0000313" key="2">
    <source>
        <dbReference type="Proteomes" id="UP000556329"/>
    </source>
</evidence>
<reference evidence="1 2" key="1">
    <citation type="submission" date="2020-08" db="EMBL/GenBank/DDBJ databases">
        <title>Genomic Encyclopedia of Type Strains, Phase IV (KMG-IV): sequencing the most valuable type-strain genomes for metagenomic binning, comparative biology and taxonomic classification.</title>
        <authorList>
            <person name="Goeker M."/>
        </authorList>
    </citation>
    <scope>NUCLEOTIDE SEQUENCE [LARGE SCALE GENOMIC DNA]</scope>
    <source>
        <strain evidence="1 2">DSM 100039</strain>
    </source>
</reference>
<keyword evidence="2" id="KW-1185">Reference proteome</keyword>
<dbReference type="SUPFAM" id="SSF52343">
    <property type="entry name" value="Ferredoxin reductase-like, C-terminal NADP-linked domain"/>
    <property type="match status" value="1"/>
</dbReference>